<dbReference type="Proteomes" id="UP000007883">
    <property type="component" value="Chromosome"/>
</dbReference>
<reference evidence="2 3" key="1">
    <citation type="journal article" date="2012" name="J. Bacteriol.">
        <title>Complete genome sequence of phototrophic betaproteobacterium Rubrivivax gelatinosus IL144.</title>
        <authorList>
            <person name="Nagashima S."/>
            <person name="Kamimura A."/>
            <person name="Shimizu T."/>
            <person name="Nakamura-isaki S."/>
            <person name="Aono E."/>
            <person name="Sakamoto K."/>
            <person name="Ichikawa N."/>
            <person name="Nakazawa H."/>
            <person name="Sekine M."/>
            <person name="Yamazaki S."/>
            <person name="Fujita N."/>
            <person name="Shimada K."/>
            <person name="Hanada S."/>
            <person name="Nagashima K.V.P."/>
        </authorList>
    </citation>
    <scope>NUCLEOTIDE SEQUENCE [LARGE SCALE GENOMIC DNA]</scope>
    <source>
        <strain evidence="3">NBRC 100245 / IL144</strain>
    </source>
</reference>
<feature type="region of interest" description="Disordered" evidence="1">
    <location>
        <begin position="29"/>
        <end position="49"/>
    </location>
</feature>
<evidence type="ECO:0000313" key="2">
    <source>
        <dbReference type="EMBL" id="BAL95145.1"/>
    </source>
</evidence>
<organism evidence="2 3">
    <name type="scientific">Rubrivivax gelatinosus (strain NBRC 100245 / IL144)</name>
    <dbReference type="NCBI Taxonomy" id="983917"/>
    <lineage>
        <taxon>Bacteria</taxon>
        <taxon>Pseudomonadati</taxon>
        <taxon>Pseudomonadota</taxon>
        <taxon>Betaproteobacteria</taxon>
        <taxon>Burkholderiales</taxon>
        <taxon>Sphaerotilaceae</taxon>
        <taxon>Rubrivivax</taxon>
    </lineage>
</organism>
<proteinExistence type="predicted"/>
<evidence type="ECO:0000313" key="3">
    <source>
        <dbReference type="Proteomes" id="UP000007883"/>
    </source>
</evidence>
<sequence length="71" mass="7931">MGADKAYDTRGFITVCRENKVTPHVAQNLGRRGGSAIDGRTKRHGGDAVSPRRRKCIEQCFGWDKVVGRMR</sequence>
<evidence type="ECO:0000256" key="1">
    <source>
        <dbReference type="SAM" id="MobiDB-lite"/>
    </source>
</evidence>
<protein>
    <submittedName>
        <fullName evidence="2">Transposase, IS4 family protein</fullName>
    </submittedName>
</protein>
<name>I0HQ58_RUBGI</name>
<dbReference type="HOGENOM" id="CLU_187492_0_0_4"/>
<dbReference type="AlphaFoldDB" id="I0HQ58"/>
<dbReference type="PATRIC" id="fig|983917.3.peg.1751"/>
<dbReference type="KEGG" id="rge:RGE_18040"/>
<gene>
    <name evidence="2" type="ordered locus">RGE_18040</name>
</gene>
<dbReference type="EMBL" id="AP012320">
    <property type="protein sequence ID" value="BAL95145.1"/>
    <property type="molecule type" value="Genomic_DNA"/>
</dbReference>
<dbReference type="STRING" id="983917.RGE_18040"/>
<dbReference type="eggNOG" id="COG3039">
    <property type="taxonomic scope" value="Bacteria"/>
</dbReference>
<accession>I0HQ58</accession>
<keyword evidence="3" id="KW-1185">Reference proteome</keyword>